<evidence type="ECO:0000313" key="1">
    <source>
        <dbReference type="EMBL" id="EKC49674.1"/>
    </source>
</evidence>
<gene>
    <name evidence="1" type="ORF">LEA_18282</name>
</gene>
<protein>
    <submittedName>
        <fullName evidence="1">Uncharacterized protein</fullName>
    </submittedName>
</protein>
<sequence length="22" mass="2466">SKGVDAMIKDCLSMYNSFLTNK</sequence>
<proteinExistence type="predicted"/>
<dbReference type="EMBL" id="AJWY01012533">
    <property type="protein sequence ID" value="EKC49674.1"/>
    <property type="molecule type" value="Genomic_DNA"/>
</dbReference>
<dbReference type="AlphaFoldDB" id="K1S2S7"/>
<name>K1S2S7_9ZZZZ</name>
<comment type="caution">
    <text evidence="1">The sequence shown here is derived from an EMBL/GenBank/DDBJ whole genome shotgun (WGS) entry which is preliminary data.</text>
</comment>
<reference evidence="1" key="1">
    <citation type="journal article" date="2013" name="Environ. Microbiol.">
        <title>Microbiota from the distal guts of lean and obese adolescents exhibit partial functional redundancy besides clear differences in community structure.</title>
        <authorList>
            <person name="Ferrer M."/>
            <person name="Ruiz A."/>
            <person name="Lanza F."/>
            <person name="Haange S.B."/>
            <person name="Oberbach A."/>
            <person name="Till H."/>
            <person name="Bargiela R."/>
            <person name="Campoy C."/>
            <person name="Segura M.T."/>
            <person name="Richter M."/>
            <person name="von Bergen M."/>
            <person name="Seifert J."/>
            <person name="Suarez A."/>
        </authorList>
    </citation>
    <scope>NUCLEOTIDE SEQUENCE</scope>
</reference>
<organism evidence="1">
    <name type="scientific">human gut metagenome</name>
    <dbReference type="NCBI Taxonomy" id="408170"/>
    <lineage>
        <taxon>unclassified sequences</taxon>
        <taxon>metagenomes</taxon>
        <taxon>organismal metagenomes</taxon>
    </lineage>
</organism>
<accession>K1S2S7</accession>
<feature type="non-terminal residue" evidence="1">
    <location>
        <position position="1"/>
    </location>
</feature>